<name>A0A9D1KUJ1_9FLAO</name>
<organism evidence="2 3">
    <name type="scientific">Candidatus Merdimorpha stercoravium</name>
    <dbReference type="NCBI Taxonomy" id="2840863"/>
    <lineage>
        <taxon>Bacteria</taxon>
        <taxon>Pseudomonadati</taxon>
        <taxon>Bacteroidota</taxon>
        <taxon>Flavobacteriia</taxon>
        <taxon>Flavobacteriales</taxon>
        <taxon>Candidatus Merdimorpha</taxon>
    </lineage>
</organism>
<keyword evidence="1" id="KW-1133">Transmembrane helix</keyword>
<evidence type="ECO:0000313" key="2">
    <source>
        <dbReference type="EMBL" id="HIT98105.1"/>
    </source>
</evidence>
<dbReference type="EMBL" id="DVLY01000110">
    <property type="protein sequence ID" value="HIT98105.1"/>
    <property type="molecule type" value="Genomic_DNA"/>
</dbReference>
<evidence type="ECO:0000256" key="1">
    <source>
        <dbReference type="SAM" id="Phobius"/>
    </source>
</evidence>
<feature type="transmembrane region" description="Helical" evidence="1">
    <location>
        <begin position="38"/>
        <end position="57"/>
    </location>
</feature>
<sequence>MKKSTLRMLLAVMGVVVIVYGLISGRLAESFHQTPYSTGFIVVILLIYAVVNFWNFFKGNR</sequence>
<keyword evidence="1" id="KW-0472">Membrane</keyword>
<reference evidence="2" key="2">
    <citation type="journal article" date="2021" name="PeerJ">
        <title>Extensive microbial diversity within the chicken gut microbiome revealed by metagenomics and culture.</title>
        <authorList>
            <person name="Gilroy R."/>
            <person name="Ravi A."/>
            <person name="Getino M."/>
            <person name="Pursley I."/>
            <person name="Horton D.L."/>
            <person name="Alikhan N.F."/>
            <person name="Baker D."/>
            <person name="Gharbi K."/>
            <person name="Hall N."/>
            <person name="Watson M."/>
            <person name="Adriaenssens E.M."/>
            <person name="Foster-Nyarko E."/>
            <person name="Jarju S."/>
            <person name="Secka A."/>
            <person name="Antonio M."/>
            <person name="Oren A."/>
            <person name="Chaudhuri R.R."/>
            <person name="La Ragione R."/>
            <person name="Hildebrand F."/>
            <person name="Pallen M.J."/>
        </authorList>
    </citation>
    <scope>NUCLEOTIDE SEQUENCE</scope>
    <source>
        <strain evidence="2">1383</strain>
    </source>
</reference>
<accession>A0A9D1KUJ1</accession>
<reference evidence="2" key="1">
    <citation type="submission" date="2020-10" db="EMBL/GenBank/DDBJ databases">
        <authorList>
            <person name="Gilroy R."/>
        </authorList>
    </citation>
    <scope>NUCLEOTIDE SEQUENCE</scope>
    <source>
        <strain evidence="2">1383</strain>
    </source>
</reference>
<gene>
    <name evidence="2" type="ORF">IAC44_04620</name>
</gene>
<evidence type="ECO:0000313" key="3">
    <source>
        <dbReference type="Proteomes" id="UP000824161"/>
    </source>
</evidence>
<keyword evidence="1" id="KW-0812">Transmembrane</keyword>
<comment type="caution">
    <text evidence="2">The sequence shown here is derived from an EMBL/GenBank/DDBJ whole genome shotgun (WGS) entry which is preliminary data.</text>
</comment>
<dbReference type="AlphaFoldDB" id="A0A9D1KUJ1"/>
<proteinExistence type="predicted"/>
<dbReference type="Proteomes" id="UP000824161">
    <property type="component" value="Unassembled WGS sequence"/>
</dbReference>
<protein>
    <submittedName>
        <fullName evidence="2">Uncharacterized protein</fullName>
    </submittedName>
</protein>